<dbReference type="InterPro" id="IPR020825">
    <property type="entry name" value="Phe-tRNA_synthase-like_B3/B4"/>
</dbReference>
<feature type="domain" description="B5" evidence="19">
    <location>
        <begin position="407"/>
        <end position="482"/>
    </location>
</feature>
<dbReference type="Pfam" id="PF17759">
    <property type="entry name" value="tRNA_synthFbeta"/>
    <property type="match status" value="1"/>
</dbReference>
<evidence type="ECO:0000256" key="3">
    <source>
        <dbReference type="ARBA" id="ARBA00011209"/>
    </source>
</evidence>
<feature type="domain" description="FDX-ACB" evidence="18">
    <location>
        <begin position="711"/>
        <end position="804"/>
    </location>
</feature>
<protein>
    <recommendedName>
        <fullName evidence="15">Phenylalanine--tRNA ligase beta subunit</fullName>
        <ecNumber evidence="15">6.1.1.20</ecNumber>
    </recommendedName>
    <alternativeName>
        <fullName evidence="15">Phenylalanyl-tRNA synthetase beta subunit</fullName>
        <shortName evidence="15">PheRS</shortName>
    </alternativeName>
</protein>
<dbReference type="Pfam" id="PF03147">
    <property type="entry name" value="FDX-ACB"/>
    <property type="match status" value="1"/>
</dbReference>
<evidence type="ECO:0000259" key="17">
    <source>
        <dbReference type="PROSITE" id="PS50886"/>
    </source>
</evidence>
<evidence type="ECO:0000256" key="5">
    <source>
        <dbReference type="ARBA" id="ARBA00022555"/>
    </source>
</evidence>
<dbReference type="Gene3D" id="3.30.930.10">
    <property type="entry name" value="Bira Bifunctional Protein, Domain 2"/>
    <property type="match status" value="1"/>
</dbReference>
<evidence type="ECO:0000256" key="12">
    <source>
        <dbReference type="ARBA" id="ARBA00022917"/>
    </source>
</evidence>
<keyword evidence="5 16" id="KW-0820">tRNA-binding</keyword>
<evidence type="ECO:0000313" key="21">
    <source>
        <dbReference type="Proteomes" id="UP001595799"/>
    </source>
</evidence>
<sequence>MKFTFNWLKDHLETTAGLDEIVERLSMLGLEVEDVEDRGKQLAPFTVAHVIEAAPHPDADRLKVCRVATAEGEAQVVCGAPNAHTGMYGVFAAPGSYIPGTDLDLKAGVIRGVESQGMLVSERELGLSDAHEGIIELRPEDYGGKLEVGQAFAPLAGLDDAVIEIGITPNRGDCLGVRGIARDLAAAGLGRLKPLKAEPVQGSFESPRTWRRDLPADDQGACPYVAGRSFRGVRNGPSPQWLQDRLRAIGLRPISALVDITNYVTFDLGRPLHVFDAAKLTGDPTMRLARKGESLEALDETTYALDEDTLVIADDSGPQAIGGVMGGEDTGCQEETTEVFLEVALFDPIRIAFTGRRLGIHSDARYRFERGVDPESARWGVEVATRMILDLCGGEASEPVAAGTLPEAQPVVELRASRVAGLGGVEIAAAEQKSLLEKLGFEVEMKGETLACRVPTWRPDIEGEACLVEEVLRLRGYEALPLTPPKREESLPREVLTVKQKRFSAVRQALAWRGLEEAVTFSFLAERQARLFGWDAEALRVDNPISSDLDVMRPSILPTLLDAASRNAARGHSDTAFFEIGPQYAGTAPEDQADLAAALRSGRAVPRHWLAESRAVDAFDAKADALKALEAAGAPVDSLQVTADAPSWYHPGRSGQLRLGPKVLASFGELHPRVLKAFDLKGVAAACEVYVERIPEPKARANRARAALELSAYQPVERDFAFVMDADVPAEKAVRAAKGADKTLITAVDVFDVYSGKGVPEGQKSLALCVTLQPRDKTLTDEDLEEISGRIIGQVEKATGGSLRG</sequence>
<evidence type="ECO:0000259" key="19">
    <source>
        <dbReference type="PROSITE" id="PS51483"/>
    </source>
</evidence>
<dbReference type="InterPro" id="IPR041616">
    <property type="entry name" value="PheRS_beta_core"/>
</dbReference>
<evidence type="ECO:0000256" key="15">
    <source>
        <dbReference type="HAMAP-Rule" id="MF_00283"/>
    </source>
</evidence>
<evidence type="ECO:0000256" key="16">
    <source>
        <dbReference type="PROSITE-ProRule" id="PRU00209"/>
    </source>
</evidence>
<dbReference type="EMBL" id="JBHSCW010000010">
    <property type="protein sequence ID" value="MFC4352981.1"/>
    <property type="molecule type" value="Genomic_DNA"/>
</dbReference>
<evidence type="ECO:0000256" key="10">
    <source>
        <dbReference type="ARBA" id="ARBA00022842"/>
    </source>
</evidence>
<evidence type="ECO:0000256" key="4">
    <source>
        <dbReference type="ARBA" id="ARBA00022490"/>
    </source>
</evidence>
<dbReference type="HAMAP" id="MF_00283">
    <property type="entry name" value="Phe_tRNA_synth_beta1"/>
    <property type="match status" value="1"/>
</dbReference>
<accession>A0ABV8UQX1</accession>
<dbReference type="InterPro" id="IPR005146">
    <property type="entry name" value="B3/B4_tRNA-bd"/>
</dbReference>
<keyword evidence="12 15" id="KW-0648">Protein biosynthesis</keyword>
<dbReference type="Gene3D" id="3.30.56.10">
    <property type="match status" value="2"/>
</dbReference>
<dbReference type="SUPFAM" id="SSF50249">
    <property type="entry name" value="Nucleic acid-binding proteins"/>
    <property type="match status" value="1"/>
</dbReference>
<evidence type="ECO:0000256" key="2">
    <source>
        <dbReference type="ARBA" id="ARBA00008653"/>
    </source>
</evidence>
<evidence type="ECO:0000256" key="14">
    <source>
        <dbReference type="ARBA" id="ARBA00049255"/>
    </source>
</evidence>
<keyword evidence="21" id="KW-1185">Reference proteome</keyword>
<dbReference type="InterPro" id="IPR012340">
    <property type="entry name" value="NA-bd_OB-fold"/>
</dbReference>
<evidence type="ECO:0000256" key="1">
    <source>
        <dbReference type="ARBA" id="ARBA00004496"/>
    </source>
</evidence>
<dbReference type="PROSITE" id="PS51447">
    <property type="entry name" value="FDX_ACB"/>
    <property type="match status" value="1"/>
</dbReference>
<feature type="binding site" evidence="15">
    <location>
        <position position="469"/>
    </location>
    <ligand>
        <name>Mg(2+)</name>
        <dbReference type="ChEBI" id="CHEBI:18420"/>
        <note>shared with alpha subunit</note>
    </ligand>
</feature>
<dbReference type="InterPro" id="IPR002547">
    <property type="entry name" value="tRNA-bd_dom"/>
</dbReference>
<dbReference type="Pfam" id="PF03483">
    <property type="entry name" value="B3_4"/>
    <property type="match status" value="1"/>
</dbReference>
<dbReference type="PANTHER" id="PTHR10947:SF0">
    <property type="entry name" value="PHENYLALANINE--TRNA LIGASE BETA SUBUNIT"/>
    <property type="match status" value="1"/>
</dbReference>
<evidence type="ECO:0000256" key="6">
    <source>
        <dbReference type="ARBA" id="ARBA00022598"/>
    </source>
</evidence>
<dbReference type="Pfam" id="PF01588">
    <property type="entry name" value="tRNA_bind"/>
    <property type="match status" value="1"/>
</dbReference>
<feature type="binding site" evidence="15">
    <location>
        <position position="470"/>
    </location>
    <ligand>
        <name>Mg(2+)</name>
        <dbReference type="ChEBI" id="CHEBI:18420"/>
        <note>shared with alpha subunit</note>
    </ligand>
</feature>
<dbReference type="GO" id="GO:0004826">
    <property type="term" value="F:phenylalanine-tRNA ligase activity"/>
    <property type="evidence" value="ECO:0007669"/>
    <property type="project" value="UniProtKB-EC"/>
</dbReference>
<dbReference type="SMART" id="SM00874">
    <property type="entry name" value="B5"/>
    <property type="match status" value="1"/>
</dbReference>
<name>A0ABV8UQX1_9PROT</name>
<dbReference type="SMART" id="SM00896">
    <property type="entry name" value="FDX-ACB"/>
    <property type="match status" value="1"/>
</dbReference>
<keyword evidence="10 15" id="KW-0460">Magnesium</keyword>
<dbReference type="SMART" id="SM00873">
    <property type="entry name" value="B3_4"/>
    <property type="match status" value="1"/>
</dbReference>
<dbReference type="InterPro" id="IPR004532">
    <property type="entry name" value="Phe-tRNA-ligase_IIc_bsu_bact"/>
</dbReference>
<evidence type="ECO:0000313" key="20">
    <source>
        <dbReference type="EMBL" id="MFC4352981.1"/>
    </source>
</evidence>
<dbReference type="SUPFAM" id="SSF56037">
    <property type="entry name" value="PheT/TilS domain"/>
    <property type="match status" value="1"/>
</dbReference>
<feature type="domain" description="TRNA-binding" evidence="17">
    <location>
        <begin position="39"/>
        <end position="147"/>
    </location>
</feature>
<dbReference type="Proteomes" id="UP001595799">
    <property type="component" value="Unassembled WGS sequence"/>
</dbReference>
<comment type="caution">
    <text evidence="20">The sequence shown here is derived from an EMBL/GenBank/DDBJ whole genome shotgun (WGS) entry which is preliminary data.</text>
</comment>
<evidence type="ECO:0000256" key="11">
    <source>
        <dbReference type="ARBA" id="ARBA00022884"/>
    </source>
</evidence>
<keyword evidence="9 15" id="KW-0067">ATP-binding</keyword>
<dbReference type="SUPFAM" id="SSF54991">
    <property type="entry name" value="Anticodon-binding domain of PheRS"/>
    <property type="match status" value="1"/>
</dbReference>
<organism evidence="20 21">
    <name type="scientific">Fodinicurvata halophila</name>
    <dbReference type="NCBI Taxonomy" id="1419723"/>
    <lineage>
        <taxon>Bacteria</taxon>
        <taxon>Pseudomonadati</taxon>
        <taxon>Pseudomonadota</taxon>
        <taxon>Alphaproteobacteria</taxon>
        <taxon>Rhodospirillales</taxon>
        <taxon>Rhodovibrionaceae</taxon>
        <taxon>Fodinicurvata</taxon>
    </lineage>
</organism>
<comment type="cofactor">
    <cofactor evidence="15">
        <name>Mg(2+)</name>
        <dbReference type="ChEBI" id="CHEBI:18420"/>
    </cofactor>
    <text evidence="15">Binds 2 magnesium ions per tetramer.</text>
</comment>
<dbReference type="PROSITE" id="PS50886">
    <property type="entry name" value="TRBD"/>
    <property type="match status" value="1"/>
</dbReference>
<dbReference type="Pfam" id="PF03484">
    <property type="entry name" value="B5"/>
    <property type="match status" value="1"/>
</dbReference>
<comment type="similarity">
    <text evidence="2 15">Belongs to the phenylalanyl-tRNA synthetase beta subunit family. Type 1 subfamily.</text>
</comment>
<dbReference type="SUPFAM" id="SSF55681">
    <property type="entry name" value="Class II aaRS and biotin synthetases"/>
    <property type="match status" value="1"/>
</dbReference>
<gene>
    <name evidence="15 20" type="primary">pheT</name>
    <name evidence="20" type="ORF">ACFOW6_15625</name>
</gene>
<dbReference type="InterPro" id="IPR045060">
    <property type="entry name" value="Phe-tRNA-ligase_IIc_bsu"/>
</dbReference>
<evidence type="ECO:0000256" key="13">
    <source>
        <dbReference type="ARBA" id="ARBA00023146"/>
    </source>
</evidence>
<keyword evidence="11 16" id="KW-0694">RNA-binding</keyword>
<dbReference type="PROSITE" id="PS51483">
    <property type="entry name" value="B5"/>
    <property type="match status" value="1"/>
</dbReference>
<keyword evidence="13 15" id="KW-0030">Aminoacyl-tRNA synthetase</keyword>
<dbReference type="InterPro" id="IPR005121">
    <property type="entry name" value="Fdx_antiC-bd"/>
</dbReference>
<dbReference type="InterPro" id="IPR045864">
    <property type="entry name" value="aa-tRNA-synth_II/BPL/LPL"/>
</dbReference>
<comment type="catalytic activity">
    <reaction evidence="14 15">
        <text>tRNA(Phe) + L-phenylalanine + ATP = L-phenylalanyl-tRNA(Phe) + AMP + diphosphate + H(+)</text>
        <dbReference type="Rhea" id="RHEA:19413"/>
        <dbReference type="Rhea" id="RHEA-COMP:9668"/>
        <dbReference type="Rhea" id="RHEA-COMP:9699"/>
        <dbReference type="ChEBI" id="CHEBI:15378"/>
        <dbReference type="ChEBI" id="CHEBI:30616"/>
        <dbReference type="ChEBI" id="CHEBI:33019"/>
        <dbReference type="ChEBI" id="CHEBI:58095"/>
        <dbReference type="ChEBI" id="CHEBI:78442"/>
        <dbReference type="ChEBI" id="CHEBI:78531"/>
        <dbReference type="ChEBI" id="CHEBI:456215"/>
        <dbReference type="EC" id="6.1.1.20"/>
    </reaction>
</comment>
<comment type="caution">
    <text evidence="15">Lacks conserved residue(s) required for the propagation of feature annotation.</text>
</comment>
<keyword evidence="6 15" id="KW-0436">Ligase</keyword>
<keyword evidence="8 15" id="KW-0547">Nucleotide-binding</keyword>
<evidence type="ECO:0000256" key="9">
    <source>
        <dbReference type="ARBA" id="ARBA00022840"/>
    </source>
</evidence>
<dbReference type="Gene3D" id="3.50.40.10">
    <property type="entry name" value="Phenylalanyl-trna Synthetase, Chain B, domain 3"/>
    <property type="match status" value="1"/>
</dbReference>
<dbReference type="Gene3D" id="3.30.70.380">
    <property type="entry name" value="Ferrodoxin-fold anticodon-binding domain"/>
    <property type="match status" value="1"/>
</dbReference>
<dbReference type="NCBIfam" id="NF045760">
    <property type="entry name" value="YtpR"/>
    <property type="match status" value="1"/>
</dbReference>
<evidence type="ECO:0000256" key="7">
    <source>
        <dbReference type="ARBA" id="ARBA00022723"/>
    </source>
</evidence>
<dbReference type="CDD" id="cd02796">
    <property type="entry name" value="tRNA_bind_bactPheRS"/>
    <property type="match status" value="1"/>
</dbReference>
<dbReference type="RefSeq" id="WP_382423357.1">
    <property type="nucleotide sequence ID" value="NZ_JBHSCW010000010.1"/>
</dbReference>
<evidence type="ECO:0000259" key="18">
    <source>
        <dbReference type="PROSITE" id="PS51447"/>
    </source>
</evidence>
<dbReference type="SUPFAM" id="SSF46955">
    <property type="entry name" value="Putative DNA-binding domain"/>
    <property type="match status" value="1"/>
</dbReference>
<dbReference type="InterPro" id="IPR009061">
    <property type="entry name" value="DNA-bd_dom_put_sf"/>
</dbReference>
<dbReference type="InterPro" id="IPR005147">
    <property type="entry name" value="tRNA_synthase_B5-dom"/>
</dbReference>
<proteinExistence type="inferred from homology"/>
<dbReference type="EC" id="6.1.1.20" evidence="15"/>
<dbReference type="PANTHER" id="PTHR10947">
    <property type="entry name" value="PHENYLALANYL-TRNA SYNTHETASE BETA CHAIN AND LEUCINE-RICH REPEAT-CONTAINING PROTEIN 47"/>
    <property type="match status" value="1"/>
</dbReference>
<dbReference type="CDD" id="cd00769">
    <property type="entry name" value="PheRS_beta_core"/>
    <property type="match status" value="1"/>
</dbReference>
<dbReference type="InterPro" id="IPR033714">
    <property type="entry name" value="tRNA_bind_bactPheRS"/>
</dbReference>
<evidence type="ECO:0000256" key="8">
    <source>
        <dbReference type="ARBA" id="ARBA00022741"/>
    </source>
</evidence>
<reference evidence="21" key="1">
    <citation type="journal article" date="2019" name="Int. J. Syst. Evol. Microbiol.">
        <title>The Global Catalogue of Microorganisms (GCM) 10K type strain sequencing project: providing services to taxonomists for standard genome sequencing and annotation.</title>
        <authorList>
            <consortium name="The Broad Institute Genomics Platform"/>
            <consortium name="The Broad Institute Genome Sequencing Center for Infectious Disease"/>
            <person name="Wu L."/>
            <person name="Ma J."/>
        </authorList>
    </citation>
    <scope>NUCLEOTIDE SEQUENCE [LARGE SCALE GENOMIC DNA]</scope>
    <source>
        <strain evidence="21">CECT 8472</strain>
    </source>
</reference>
<dbReference type="InterPro" id="IPR036690">
    <property type="entry name" value="Fdx_antiC-bd_sf"/>
</dbReference>
<comment type="subunit">
    <text evidence="3 15">Tetramer of two alpha and two beta subunits.</text>
</comment>
<keyword evidence="4 15" id="KW-0963">Cytoplasm</keyword>
<keyword evidence="7 15" id="KW-0479">Metal-binding</keyword>
<dbReference type="Gene3D" id="2.40.50.140">
    <property type="entry name" value="Nucleic acid-binding proteins"/>
    <property type="match status" value="1"/>
</dbReference>
<comment type="subcellular location">
    <subcellularLocation>
        <location evidence="1 15">Cytoplasm</location>
    </subcellularLocation>
</comment>
<dbReference type="NCBIfam" id="TIGR00472">
    <property type="entry name" value="pheT_bact"/>
    <property type="match status" value="1"/>
</dbReference>
<feature type="binding site" evidence="15">
    <location>
        <position position="460"/>
    </location>
    <ligand>
        <name>Mg(2+)</name>
        <dbReference type="ChEBI" id="CHEBI:18420"/>
        <note>shared with alpha subunit</note>
    </ligand>
</feature>